<dbReference type="Pfam" id="PF13793">
    <property type="entry name" value="Pribosyltran_N"/>
    <property type="match status" value="1"/>
</dbReference>
<comment type="similarity">
    <text evidence="2">Belongs to the ribose-phosphate pyrophosphokinase family.</text>
</comment>
<name>A0A1K2A290_9GAMM</name>
<keyword evidence="1 2" id="KW-0545">Nucleotide biosynthesis</keyword>
<dbReference type="PANTHER" id="PTHR10210:SF41">
    <property type="entry name" value="RIBOSE-PHOSPHATE PYROPHOSPHOKINASE 1, CHLOROPLASTIC"/>
    <property type="match status" value="1"/>
</dbReference>
<dbReference type="InterPro" id="IPR005946">
    <property type="entry name" value="Rib-P_diPkinase"/>
</dbReference>
<gene>
    <name evidence="5" type="ORF">SAMN02745752_02915</name>
</gene>
<dbReference type="SMART" id="SM01400">
    <property type="entry name" value="Pribosyltran_N"/>
    <property type="match status" value="1"/>
</dbReference>
<dbReference type="GO" id="GO:0006015">
    <property type="term" value="P:5-phosphoribose 1-diphosphate biosynthetic process"/>
    <property type="evidence" value="ECO:0007669"/>
    <property type="project" value="TreeGrafter"/>
</dbReference>
<dbReference type="STRING" id="1122209.SAMN02745752_02915"/>
<evidence type="ECO:0000259" key="3">
    <source>
        <dbReference type="Pfam" id="PF00156"/>
    </source>
</evidence>
<evidence type="ECO:0000259" key="4">
    <source>
        <dbReference type="Pfam" id="PF13793"/>
    </source>
</evidence>
<dbReference type="Pfam" id="PF00156">
    <property type="entry name" value="Pribosyltran"/>
    <property type="match status" value="1"/>
</dbReference>
<dbReference type="EMBL" id="FPJW01000015">
    <property type="protein sequence ID" value="SFX79829.1"/>
    <property type="molecule type" value="Genomic_DNA"/>
</dbReference>
<reference evidence="5 6" key="1">
    <citation type="submission" date="2016-11" db="EMBL/GenBank/DDBJ databases">
        <authorList>
            <person name="Jaros S."/>
            <person name="Januszkiewicz K."/>
            <person name="Wedrychowicz H."/>
        </authorList>
    </citation>
    <scope>NUCLEOTIDE SEQUENCE [LARGE SCALE GENOMIC DNA]</scope>
    <source>
        <strain evidence="5 6">DSM 21637</strain>
    </source>
</reference>
<protein>
    <submittedName>
        <fullName evidence="5">Ribose-phosphate pyrophosphokinase</fullName>
    </submittedName>
</protein>
<keyword evidence="5" id="KW-0808">Transferase</keyword>
<dbReference type="InterPro" id="IPR029099">
    <property type="entry name" value="Pribosyltran_N"/>
</dbReference>
<dbReference type="NCBIfam" id="TIGR01251">
    <property type="entry name" value="ribP_PPkin"/>
    <property type="match status" value="1"/>
</dbReference>
<sequence length="308" mass="33770">MKQPLVLNLDALFEQQGQPASTLAKALAEQLQAEIGTLDYRQFPDGESYLRVDSPVGGRDCLVVCSLHDPNPRFLPLIFAAEVLRELGASRIALVAPYLCYMRQDKRFQAGECITSRHFAALISRSFDFLITVDPHLHRYQSLDEIYGIPSLALTSAASVARWLQQTVKKPLLLGPDSESEQWVAQVAQLANAPFEVLEKVRSGDLDVAVSVPHVQQYLDHTPVLVDDIISSGRTLLQTVEHLQKAGMKPAICIGTHGLFSAGAWELLQQAHTSAVVTSNSVPHPSNAIDLAPALAEGLQQWLEHKTA</sequence>
<dbReference type="AlphaFoldDB" id="A0A1K2A290"/>
<accession>A0A1K2A290</accession>
<dbReference type="CDD" id="cd06223">
    <property type="entry name" value="PRTases_typeI"/>
    <property type="match status" value="1"/>
</dbReference>
<dbReference type="GO" id="GO:0006164">
    <property type="term" value="P:purine nucleotide biosynthetic process"/>
    <property type="evidence" value="ECO:0007669"/>
    <property type="project" value="TreeGrafter"/>
</dbReference>
<keyword evidence="6" id="KW-1185">Reference proteome</keyword>
<dbReference type="GO" id="GO:0016301">
    <property type="term" value="F:kinase activity"/>
    <property type="evidence" value="ECO:0007669"/>
    <property type="project" value="UniProtKB-KW"/>
</dbReference>
<feature type="domain" description="Phosphoribosyltransferase" evidence="3">
    <location>
        <begin position="157"/>
        <end position="279"/>
    </location>
</feature>
<dbReference type="RefSeq" id="WP_084662312.1">
    <property type="nucleotide sequence ID" value="NZ_FPJW01000015.1"/>
</dbReference>
<dbReference type="OrthoDB" id="324294at2"/>
<dbReference type="PANTHER" id="PTHR10210">
    <property type="entry name" value="RIBOSE-PHOSPHATE DIPHOSPHOKINASE FAMILY MEMBER"/>
    <property type="match status" value="1"/>
</dbReference>
<dbReference type="GO" id="GO:0000287">
    <property type="term" value="F:magnesium ion binding"/>
    <property type="evidence" value="ECO:0007669"/>
    <property type="project" value="InterPro"/>
</dbReference>
<proteinExistence type="inferred from homology"/>
<evidence type="ECO:0000313" key="6">
    <source>
        <dbReference type="Proteomes" id="UP000182350"/>
    </source>
</evidence>
<dbReference type="GO" id="GO:0004749">
    <property type="term" value="F:ribose phosphate diphosphokinase activity"/>
    <property type="evidence" value="ECO:0007669"/>
    <property type="project" value="TreeGrafter"/>
</dbReference>
<dbReference type="SUPFAM" id="SSF53271">
    <property type="entry name" value="PRTase-like"/>
    <property type="match status" value="2"/>
</dbReference>
<evidence type="ECO:0000256" key="1">
    <source>
        <dbReference type="ARBA" id="ARBA00022727"/>
    </source>
</evidence>
<dbReference type="GO" id="GO:0002189">
    <property type="term" value="C:ribose phosphate diphosphokinase complex"/>
    <property type="evidence" value="ECO:0007669"/>
    <property type="project" value="TreeGrafter"/>
</dbReference>
<feature type="domain" description="Ribose-phosphate pyrophosphokinase N-terminal" evidence="4">
    <location>
        <begin position="17"/>
        <end position="124"/>
    </location>
</feature>
<organism evidence="5 6">
    <name type="scientific">Marinospirillum alkaliphilum DSM 21637</name>
    <dbReference type="NCBI Taxonomy" id="1122209"/>
    <lineage>
        <taxon>Bacteria</taxon>
        <taxon>Pseudomonadati</taxon>
        <taxon>Pseudomonadota</taxon>
        <taxon>Gammaproteobacteria</taxon>
        <taxon>Oceanospirillales</taxon>
        <taxon>Oceanospirillaceae</taxon>
        <taxon>Marinospirillum</taxon>
    </lineage>
</organism>
<dbReference type="FunFam" id="3.40.50.2020:FF:000014">
    <property type="entry name" value="Ribose-phosphate pyrophosphokinase 1"/>
    <property type="match status" value="1"/>
</dbReference>
<dbReference type="InterPro" id="IPR029057">
    <property type="entry name" value="PRTase-like"/>
</dbReference>
<dbReference type="NCBIfam" id="NF005537">
    <property type="entry name" value="PRK07199.1"/>
    <property type="match status" value="1"/>
</dbReference>
<dbReference type="GO" id="GO:0005737">
    <property type="term" value="C:cytoplasm"/>
    <property type="evidence" value="ECO:0007669"/>
    <property type="project" value="TreeGrafter"/>
</dbReference>
<keyword evidence="5" id="KW-0418">Kinase</keyword>
<evidence type="ECO:0000313" key="5">
    <source>
        <dbReference type="EMBL" id="SFX79829.1"/>
    </source>
</evidence>
<evidence type="ECO:0000256" key="2">
    <source>
        <dbReference type="RuleBase" id="RU004324"/>
    </source>
</evidence>
<dbReference type="InterPro" id="IPR000836">
    <property type="entry name" value="PRTase_dom"/>
</dbReference>
<dbReference type="Gene3D" id="3.40.50.2020">
    <property type="match status" value="2"/>
</dbReference>
<dbReference type="Proteomes" id="UP000182350">
    <property type="component" value="Unassembled WGS sequence"/>
</dbReference>